<feature type="compositionally biased region" description="Basic and acidic residues" evidence="7">
    <location>
        <begin position="27"/>
        <end position="40"/>
    </location>
</feature>
<keyword evidence="4 6" id="KW-0326">Glycosidase</keyword>
<keyword evidence="8" id="KW-1185">Reference proteome</keyword>
<evidence type="ECO:0000313" key="8">
    <source>
        <dbReference type="Proteomes" id="UP000085678"/>
    </source>
</evidence>
<dbReference type="PANTHER" id="PTHR15364:SF0">
    <property type="entry name" value="2'-DEOXYNUCLEOSIDE 5'-PHOSPHATE N-HYDROLASE 1"/>
    <property type="match status" value="1"/>
</dbReference>
<name>A0A1S3IJH6_LINAN</name>
<dbReference type="InParanoid" id="A0A1S3IJH6"/>
<feature type="compositionally biased region" description="Polar residues" evidence="7">
    <location>
        <begin position="13"/>
        <end position="24"/>
    </location>
</feature>
<dbReference type="GO" id="GO:0009159">
    <property type="term" value="P:deoxyribonucleoside monophosphate catabolic process"/>
    <property type="evidence" value="ECO:0007669"/>
    <property type="project" value="InterPro"/>
</dbReference>
<dbReference type="OrthoDB" id="18087at2759"/>
<protein>
    <recommendedName>
        <fullName evidence="6">Putative 2'-deoxynucleoside 5'-phosphate N-hydrolase 1</fullName>
        <ecNumber evidence="6">3.2.2.-</ecNumber>
    </recommendedName>
</protein>
<dbReference type="GeneID" id="106164870"/>
<comment type="similarity">
    <text evidence="6">Belongs to the 2'-deoxynucleoside 5'-phosphate N-hydrolase 1 family.</text>
</comment>
<comment type="catalytic activity">
    <reaction evidence="5">
        <text>5-hydroxymethyl-dUMP + H2O = 5-hydroxymethyluracil + 2-deoxy-D-ribose 5-phosphate</text>
        <dbReference type="Rhea" id="RHEA:77099"/>
        <dbReference type="ChEBI" id="CHEBI:15377"/>
        <dbReference type="ChEBI" id="CHEBI:16964"/>
        <dbReference type="ChEBI" id="CHEBI:62877"/>
        <dbReference type="ChEBI" id="CHEBI:90409"/>
    </reaction>
    <physiologicalReaction direction="left-to-right" evidence="5">
        <dbReference type="Rhea" id="RHEA:77100"/>
    </physiologicalReaction>
</comment>
<dbReference type="GO" id="GO:0005737">
    <property type="term" value="C:cytoplasm"/>
    <property type="evidence" value="ECO:0007669"/>
    <property type="project" value="UniProtKB-SubCell"/>
</dbReference>
<dbReference type="KEGG" id="lak:106164870"/>
<comment type="subunit">
    <text evidence="1 6">Monomer and homodimer.</text>
</comment>
<dbReference type="STRING" id="7574.A0A1S3IJH6"/>
<feature type="binding site" description="in other chain" evidence="6">
    <location>
        <position position="183"/>
    </location>
    <ligand>
        <name>substrate</name>
        <note>ligand shared between homodimeric partners</note>
    </ligand>
</feature>
<comment type="subcellular location">
    <subcellularLocation>
        <location evidence="6">Cytoplasm</location>
    </subcellularLocation>
    <subcellularLocation>
        <location evidence="6">Nucleus</location>
    </subcellularLocation>
</comment>
<keyword evidence="6" id="KW-0539">Nucleus</keyword>
<dbReference type="Proteomes" id="UP000085678">
    <property type="component" value="Unplaced"/>
</dbReference>
<sequence length="241" mass="26950">MPGRKRARKWNFQPGNTYGSQYWQGVSEKKADQRKEESHPFTRLSASQYEDHVAVRRDGNLSLYNDDGNPAPVRLLRPVKPKATLQPPEAADGKPPKMSRNIYFAGSIRAGRQDAELYAKIIDKLRKYGTVLTEHVGFMGAEDKDPDKKLTDKEIYDRDMAWLKQSDAIVAEVTQPSLGVGYEIGRANAMGKKILCLFRPSSGKSLSAMISGAEGGSSKLINKSYEKLEDVDPIFSEFFQS</sequence>
<evidence type="ECO:0000256" key="2">
    <source>
        <dbReference type="ARBA" id="ARBA00022801"/>
    </source>
</evidence>
<evidence type="ECO:0000256" key="4">
    <source>
        <dbReference type="ARBA" id="ARBA00023295"/>
    </source>
</evidence>
<accession>A0A1S3IJH6</accession>
<feature type="binding site" evidence="6">
    <location>
        <begin position="207"/>
        <end position="209"/>
    </location>
    <ligand>
        <name>substrate</name>
        <note>ligand shared between homodimeric partners</note>
    </ligand>
</feature>
<dbReference type="InterPro" id="IPR051239">
    <property type="entry name" value="2'-dNMP_N-hydrolase"/>
</dbReference>
<evidence type="ECO:0000256" key="1">
    <source>
        <dbReference type="ARBA" id="ARBA00011407"/>
    </source>
</evidence>
<dbReference type="GO" id="GO:0070694">
    <property type="term" value="F:5-hydroxymethyl-dUMP N-hydrolase activity"/>
    <property type="evidence" value="ECO:0007669"/>
    <property type="project" value="InterPro"/>
</dbReference>
<evidence type="ECO:0000256" key="7">
    <source>
        <dbReference type="SAM" id="MobiDB-lite"/>
    </source>
</evidence>
<comment type="function">
    <text evidence="6">Catalyzes the cleavage of the N-glycosidic bond of deoxyribonucleoside 5'-monophosphates to yield deoxyribose 5-phosphate and a purine or pyrimidine base.</text>
</comment>
<organism evidence="8 9">
    <name type="scientific">Lingula anatina</name>
    <name type="common">Brachiopod</name>
    <name type="synonym">Lingula unguis</name>
    <dbReference type="NCBI Taxonomy" id="7574"/>
    <lineage>
        <taxon>Eukaryota</taxon>
        <taxon>Metazoa</taxon>
        <taxon>Spiralia</taxon>
        <taxon>Lophotrochozoa</taxon>
        <taxon>Brachiopoda</taxon>
        <taxon>Linguliformea</taxon>
        <taxon>Lingulata</taxon>
        <taxon>Lingulida</taxon>
        <taxon>Linguloidea</taxon>
        <taxon>Lingulidae</taxon>
        <taxon>Lingula</taxon>
    </lineage>
</organism>
<evidence type="ECO:0000313" key="9">
    <source>
        <dbReference type="RefSeq" id="XP_013398367.1"/>
    </source>
</evidence>
<comment type="caution">
    <text evidence="6">Lacks conserved residue(s) required for the propagation of feature annotation.</text>
</comment>
<feature type="binding site" description="in other chain" evidence="6">
    <location>
        <position position="118"/>
    </location>
    <ligand>
        <name>substrate</name>
        <note>ligand shared between homodimeric partners</note>
    </ligand>
</feature>
<dbReference type="FunFam" id="3.40.50.450:FF:000019">
    <property type="entry name" value="2'-deoxynucleoside 5'-phosphate N-hydrolase 1"/>
    <property type="match status" value="1"/>
</dbReference>
<keyword evidence="3 6" id="KW-0546">Nucleotide metabolism</keyword>
<comment type="catalytic activity">
    <reaction evidence="6">
        <text>a purine 2'-deoxyribonucleoside 5'-phosphate + H2O = a purine nucleobase + 2-deoxy-D-ribose 5-phosphate</text>
        <dbReference type="Rhea" id="RHEA:51132"/>
        <dbReference type="ChEBI" id="CHEBI:15377"/>
        <dbReference type="ChEBI" id="CHEBI:26386"/>
        <dbReference type="ChEBI" id="CHEBI:62877"/>
        <dbReference type="ChEBI" id="CHEBI:142198"/>
    </reaction>
</comment>
<evidence type="ECO:0000256" key="5">
    <source>
        <dbReference type="ARBA" id="ARBA00047460"/>
    </source>
</evidence>
<dbReference type="EC" id="3.2.2.-" evidence="6"/>
<dbReference type="GO" id="GO:0042802">
    <property type="term" value="F:identical protein binding"/>
    <property type="evidence" value="ECO:0007669"/>
    <property type="project" value="UniProtKB-ARBA"/>
</dbReference>
<dbReference type="GO" id="GO:0006163">
    <property type="term" value="P:purine nucleotide metabolic process"/>
    <property type="evidence" value="ECO:0007669"/>
    <property type="project" value="UniProtKB-ARBA"/>
</dbReference>
<reference evidence="9" key="1">
    <citation type="submission" date="2025-08" db="UniProtKB">
        <authorList>
            <consortium name="RefSeq"/>
        </authorList>
    </citation>
    <scope>IDENTIFICATION</scope>
    <source>
        <tissue evidence="9">Gonads</tissue>
    </source>
</reference>
<evidence type="ECO:0000256" key="3">
    <source>
        <dbReference type="ARBA" id="ARBA00023080"/>
    </source>
</evidence>
<dbReference type="Gene3D" id="3.40.50.450">
    <property type="match status" value="1"/>
</dbReference>
<dbReference type="InterPro" id="IPR028607">
    <property type="entry name" value="DNPH1"/>
</dbReference>
<dbReference type="Pfam" id="PF05014">
    <property type="entry name" value="Nuc_deoxyrib_tr"/>
    <property type="match status" value="1"/>
</dbReference>
<gene>
    <name evidence="9" type="primary">LOC106164870</name>
</gene>
<dbReference type="GO" id="GO:0005634">
    <property type="term" value="C:nucleus"/>
    <property type="evidence" value="ECO:0007669"/>
    <property type="project" value="UniProtKB-SubCell"/>
</dbReference>
<dbReference type="RefSeq" id="XP_013398367.1">
    <property type="nucleotide sequence ID" value="XM_013542913.1"/>
</dbReference>
<dbReference type="GO" id="GO:0009116">
    <property type="term" value="P:nucleoside metabolic process"/>
    <property type="evidence" value="ECO:0007669"/>
    <property type="project" value="UniProtKB-UniRule"/>
</dbReference>
<dbReference type="SUPFAM" id="SSF52309">
    <property type="entry name" value="N-(deoxy)ribosyltransferase-like"/>
    <property type="match status" value="1"/>
</dbReference>
<evidence type="ECO:0000256" key="6">
    <source>
        <dbReference type="HAMAP-Rule" id="MF_03036"/>
    </source>
</evidence>
<dbReference type="HAMAP" id="MF_03036">
    <property type="entry name" value="Nuc_phosphate_hydrolase"/>
    <property type="match status" value="1"/>
</dbReference>
<keyword evidence="2 6" id="KW-0378">Hydrolase</keyword>
<dbReference type="PANTHER" id="PTHR15364">
    <property type="entry name" value="2'-DEOXYNUCLEOSIDE 5'-PHOSPHATE N-HYDROLASE 1"/>
    <property type="match status" value="1"/>
</dbReference>
<dbReference type="AlphaFoldDB" id="A0A1S3IJH6"/>
<dbReference type="InterPro" id="IPR007710">
    <property type="entry name" value="Nucleoside_deoxyribTrfase"/>
</dbReference>
<proteinExistence type="inferred from homology"/>
<keyword evidence="6" id="KW-0963">Cytoplasm</keyword>
<comment type="catalytic activity">
    <reaction evidence="6">
        <text>a pyrimidine 2'-deoxyribonucleoside 5'-phosphate + H2O = a pyrimidine nucleobase + 2-deoxy-D-ribose 5-phosphate</text>
        <dbReference type="Rhea" id="RHEA:57852"/>
        <dbReference type="ChEBI" id="CHEBI:15377"/>
        <dbReference type="ChEBI" id="CHEBI:26432"/>
        <dbReference type="ChEBI" id="CHEBI:62877"/>
        <dbReference type="ChEBI" id="CHEBI:142209"/>
    </reaction>
</comment>
<feature type="region of interest" description="Disordered" evidence="7">
    <location>
        <begin position="1"/>
        <end position="48"/>
    </location>
</feature>